<gene>
    <name evidence="1" type="ORF">PY771_16360</name>
</gene>
<proteinExistence type="predicted"/>
<protein>
    <submittedName>
        <fullName evidence="1">Uncharacterized protein</fullName>
    </submittedName>
</protein>
<evidence type="ECO:0000313" key="1">
    <source>
        <dbReference type="EMBL" id="WEE25221.1"/>
    </source>
</evidence>
<organism evidence="1 2">
    <name type="scientific">Aeromonas hydrophila</name>
    <dbReference type="NCBI Taxonomy" id="644"/>
    <lineage>
        <taxon>Bacteria</taxon>
        <taxon>Pseudomonadati</taxon>
        <taxon>Pseudomonadota</taxon>
        <taxon>Gammaproteobacteria</taxon>
        <taxon>Aeromonadales</taxon>
        <taxon>Aeromonadaceae</taxon>
        <taxon>Aeromonas</taxon>
    </lineage>
</organism>
<evidence type="ECO:0000313" key="2">
    <source>
        <dbReference type="Proteomes" id="UP001214666"/>
    </source>
</evidence>
<reference evidence="1" key="1">
    <citation type="submission" date="2023-02" db="EMBL/GenBank/DDBJ databases">
        <title>The sequence of Aeromonas hydrophila K533.</title>
        <authorList>
            <person name="Luo X."/>
        </authorList>
    </citation>
    <scope>NUCLEOTIDE SEQUENCE</scope>
    <source>
        <strain evidence="1">K533</strain>
    </source>
</reference>
<dbReference type="Proteomes" id="UP001214666">
    <property type="component" value="Chromosome"/>
</dbReference>
<dbReference type="EMBL" id="CP118942">
    <property type="protein sequence ID" value="WEE25221.1"/>
    <property type="molecule type" value="Genomic_DNA"/>
</dbReference>
<name>A0AAX3P700_AERHY</name>
<dbReference type="RefSeq" id="WP_275115593.1">
    <property type="nucleotide sequence ID" value="NZ_CP118942.1"/>
</dbReference>
<sequence>MTTPEQEIRTTEMVYGADNDALKFIFQVKTEALRQFQNKLITLRKEQKPGTNVCAIQSLLFACRTARADANSAFKQIESNERFIEEMRQLWENCPFSMPEETIK</sequence>
<accession>A0AAX3P700</accession>
<dbReference type="AlphaFoldDB" id="A0AAX3P700"/>